<dbReference type="Proteomes" id="UP000179179">
    <property type="component" value="Unassembled WGS sequence"/>
</dbReference>
<evidence type="ECO:0008006" key="3">
    <source>
        <dbReference type="Google" id="ProtNLM"/>
    </source>
</evidence>
<proteinExistence type="predicted"/>
<evidence type="ECO:0000313" key="1">
    <source>
        <dbReference type="EMBL" id="OGM39468.1"/>
    </source>
</evidence>
<dbReference type="AlphaFoldDB" id="A0A1F7ZK16"/>
<name>A0A1F7ZK16_9EURO</name>
<dbReference type="OrthoDB" id="5412996at2759"/>
<dbReference type="EMBL" id="LYCR01000203">
    <property type="protein sequence ID" value="OGM39468.1"/>
    <property type="molecule type" value="Genomic_DNA"/>
</dbReference>
<gene>
    <name evidence="1" type="ORF">ABOM_011926</name>
</gene>
<sequence>MQQRMRFDDVAWAQSETISDAWVEELFEEDTLRVIGNFIIEHRKGVPLELCQPLAGAFNVSFRMKFEDGGSALIRFPKPGATMFPEEKVVGVIDWEFTYAAPVEFSHAPPWWLLLEQPEYWPDGIEAWTKAFETRLDTFLEVLTEREETALQQGRLRGEQRLSGPMKQSWVNGDFWVTNAARKNFAFDTTF</sequence>
<comment type="caution">
    <text evidence="1">The sequence shown here is derived from an EMBL/GenBank/DDBJ whole genome shotgun (WGS) entry which is preliminary data.</text>
</comment>
<dbReference type="GeneID" id="34455316"/>
<organism evidence="1 2">
    <name type="scientific">Aspergillus bombycis</name>
    <dbReference type="NCBI Taxonomy" id="109264"/>
    <lineage>
        <taxon>Eukaryota</taxon>
        <taxon>Fungi</taxon>
        <taxon>Dikarya</taxon>
        <taxon>Ascomycota</taxon>
        <taxon>Pezizomycotina</taxon>
        <taxon>Eurotiomycetes</taxon>
        <taxon>Eurotiomycetidae</taxon>
        <taxon>Eurotiales</taxon>
        <taxon>Aspergillaceae</taxon>
        <taxon>Aspergillus</taxon>
    </lineage>
</organism>
<reference evidence="1 2" key="1">
    <citation type="journal article" date="2016" name="Genome Biol. Evol.">
        <title>Draft genome sequence of an aflatoxigenic Aspergillus species, A. bombycis.</title>
        <authorList>
            <person name="Moore G.G."/>
            <person name="Mack B.M."/>
            <person name="Beltz S.B."/>
            <person name="Gilbert M.K."/>
        </authorList>
    </citation>
    <scope>NUCLEOTIDE SEQUENCE [LARGE SCALE GENOMIC DNA]</scope>
    <source>
        <strain evidence="2">NRRL 26010</strain>
    </source>
</reference>
<accession>A0A1F7ZK16</accession>
<dbReference type="RefSeq" id="XP_022383185.1">
    <property type="nucleotide sequence ID" value="XM_022539054.1"/>
</dbReference>
<keyword evidence="2" id="KW-1185">Reference proteome</keyword>
<protein>
    <recommendedName>
        <fullName evidence="3">Phosphotransferase family protein</fullName>
    </recommendedName>
</protein>
<evidence type="ECO:0000313" key="2">
    <source>
        <dbReference type="Proteomes" id="UP000179179"/>
    </source>
</evidence>